<evidence type="ECO:0000259" key="7">
    <source>
        <dbReference type="Pfam" id="PF04542"/>
    </source>
</evidence>
<accession>A0A8J2XRL3</accession>
<dbReference type="Pfam" id="PF04542">
    <property type="entry name" value="Sigma70_r2"/>
    <property type="match status" value="1"/>
</dbReference>
<dbReference type="GO" id="GO:0006352">
    <property type="term" value="P:DNA-templated transcription initiation"/>
    <property type="evidence" value="ECO:0007669"/>
    <property type="project" value="InterPro"/>
</dbReference>
<sequence>MASFKDIPSPAGASDPDGDLELIAAYRQSSDLKMVAQLYHRYLQLLYGVCLKYLGEPETAKDAVMDIFEELAQKLLKHEVGNFRGWLYTLAKNHCLMKLRSAGKAKFQSFDPEHMQTAEDLHLKDKMEQEEQFERLSKCIETLVADQKTVIELFYLQNKCYKEIETATGMEWNKVRSHIQNGRRNLKNCMQRQETGKDPAVAKPPEAARP</sequence>
<dbReference type="GO" id="GO:0003677">
    <property type="term" value="F:DNA binding"/>
    <property type="evidence" value="ECO:0007669"/>
    <property type="project" value="UniProtKB-KW"/>
</dbReference>
<keyword evidence="10" id="KW-1185">Reference proteome</keyword>
<evidence type="ECO:0000256" key="4">
    <source>
        <dbReference type="ARBA" id="ARBA00023125"/>
    </source>
</evidence>
<comment type="similarity">
    <text evidence="1">Belongs to the sigma-70 factor family. ECF subfamily.</text>
</comment>
<dbReference type="RefSeq" id="WP_229688781.1">
    <property type="nucleotide sequence ID" value="NZ_BMJC01000001.1"/>
</dbReference>
<dbReference type="Pfam" id="PF08281">
    <property type="entry name" value="Sigma70_r4_2"/>
    <property type="match status" value="1"/>
</dbReference>
<dbReference type="GO" id="GO:0016987">
    <property type="term" value="F:sigma factor activity"/>
    <property type="evidence" value="ECO:0007669"/>
    <property type="project" value="UniProtKB-KW"/>
</dbReference>
<keyword evidence="3" id="KW-0731">Sigma factor</keyword>
<comment type="caution">
    <text evidence="9">The sequence shown here is derived from an EMBL/GenBank/DDBJ whole genome shotgun (WGS) entry which is preliminary data.</text>
</comment>
<dbReference type="InterPro" id="IPR039425">
    <property type="entry name" value="RNA_pol_sigma-70-like"/>
</dbReference>
<protein>
    <submittedName>
        <fullName evidence="9">DNA-directed RNA polymerase sigma-70 factor</fullName>
    </submittedName>
</protein>
<dbReference type="InterPro" id="IPR013325">
    <property type="entry name" value="RNA_pol_sigma_r2"/>
</dbReference>
<dbReference type="PANTHER" id="PTHR43133">
    <property type="entry name" value="RNA POLYMERASE ECF-TYPE SIGMA FACTO"/>
    <property type="match status" value="1"/>
</dbReference>
<dbReference type="Gene3D" id="1.10.10.10">
    <property type="entry name" value="Winged helix-like DNA-binding domain superfamily/Winged helix DNA-binding domain"/>
    <property type="match status" value="1"/>
</dbReference>
<dbReference type="EMBL" id="BMJC01000001">
    <property type="protein sequence ID" value="GGA89442.1"/>
    <property type="molecule type" value="Genomic_DNA"/>
</dbReference>
<feature type="region of interest" description="Disordered" evidence="6">
    <location>
        <begin position="189"/>
        <end position="210"/>
    </location>
</feature>
<keyword evidence="4" id="KW-0238">DNA-binding</keyword>
<evidence type="ECO:0000256" key="1">
    <source>
        <dbReference type="ARBA" id="ARBA00010641"/>
    </source>
</evidence>
<organism evidence="9 10">
    <name type="scientific">Puia dinghuensis</name>
    <dbReference type="NCBI Taxonomy" id="1792502"/>
    <lineage>
        <taxon>Bacteria</taxon>
        <taxon>Pseudomonadati</taxon>
        <taxon>Bacteroidota</taxon>
        <taxon>Chitinophagia</taxon>
        <taxon>Chitinophagales</taxon>
        <taxon>Chitinophagaceae</taxon>
        <taxon>Puia</taxon>
    </lineage>
</organism>
<dbReference type="InterPro" id="IPR007627">
    <property type="entry name" value="RNA_pol_sigma70_r2"/>
</dbReference>
<dbReference type="InterPro" id="IPR014284">
    <property type="entry name" value="RNA_pol_sigma-70_dom"/>
</dbReference>
<dbReference type="GO" id="GO:0000428">
    <property type="term" value="C:DNA-directed RNA polymerase complex"/>
    <property type="evidence" value="ECO:0007669"/>
    <property type="project" value="UniProtKB-KW"/>
</dbReference>
<dbReference type="InterPro" id="IPR013324">
    <property type="entry name" value="RNA_pol_sigma_r3/r4-like"/>
</dbReference>
<dbReference type="SUPFAM" id="SSF88659">
    <property type="entry name" value="Sigma3 and sigma4 domains of RNA polymerase sigma factors"/>
    <property type="match status" value="1"/>
</dbReference>
<evidence type="ECO:0000256" key="5">
    <source>
        <dbReference type="ARBA" id="ARBA00023163"/>
    </source>
</evidence>
<evidence type="ECO:0000256" key="6">
    <source>
        <dbReference type="SAM" id="MobiDB-lite"/>
    </source>
</evidence>
<dbReference type="SUPFAM" id="SSF88946">
    <property type="entry name" value="Sigma2 domain of RNA polymerase sigma factors"/>
    <property type="match status" value="1"/>
</dbReference>
<reference evidence="9" key="1">
    <citation type="journal article" date="2014" name="Int. J. Syst. Evol. Microbiol.">
        <title>Complete genome sequence of Corynebacterium casei LMG S-19264T (=DSM 44701T), isolated from a smear-ripened cheese.</title>
        <authorList>
            <consortium name="US DOE Joint Genome Institute (JGI-PGF)"/>
            <person name="Walter F."/>
            <person name="Albersmeier A."/>
            <person name="Kalinowski J."/>
            <person name="Ruckert C."/>
        </authorList>
    </citation>
    <scope>NUCLEOTIDE SEQUENCE</scope>
    <source>
        <strain evidence="9">CGMCC 1.15448</strain>
    </source>
</reference>
<dbReference type="InterPro" id="IPR036388">
    <property type="entry name" value="WH-like_DNA-bd_sf"/>
</dbReference>
<keyword evidence="9" id="KW-0240">DNA-directed RNA polymerase</keyword>
<evidence type="ECO:0000256" key="3">
    <source>
        <dbReference type="ARBA" id="ARBA00023082"/>
    </source>
</evidence>
<keyword evidence="2" id="KW-0805">Transcription regulation</keyword>
<dbReference type="AlphaFoldDB" id="A0A8J2XRL3"/>
<dbReference type="NCBIfam" id="TIGR02937">
    <property type="entry name" value="sigma70-ECF"/>
    <property type="match status" value="1"/>
</dbReference>
<name>A0A8J2XRL3_9BACT</name>
<keyword evidence="5" id="KW-0804">Transcription</keyword>
<feature type="domain" description="RNA polymerase sigma-70 region 2" evidence="7">
    <location>
        <begin position="38"/>
        <end position="103"/>
    </location>
</feature>
<dbReference type="Gene3D" id="1.10.1740.10">
    <property type="match status" value="1"/>
</dbReference>
<dbReference type="PANTHER" id="PTHR43133:SF8">
    <property type="entry name" value="RNA POLYMERASE SIGMA FACTOR HI_1459-RELATED"/>
    <property type="match status" value="1"/>
</dbReference>
<proteinExistence type="inferred from homology"/>
<evidence type="ECO:0000256" key="2">
    <source>
        <dbReference type="ARBA" id="ARBA00023015"/>
    </source>
</evidence>
<dbReference type="InterPro" id="IPR013249">
    <property type="entry name" value="RNA_pol_sigma70_r4_t2"/>
</dbReference>
<evidence type="ECO:0000313" key="9">
    <source>
        <dbReference type="EMBL" id="GGA89442.1"/>
    </source>
</evidence>
<reference evidence="9" key="2">
    <citation type="submission" date="2020-09" db="EMBL/GenBank/DDBJ databases">
        <authorList>
            <person name="Sun Q."/>
            <person name="Zhou Y."/>
        </authorList>
    </citation>
    <scope>NUCLEOTIDE SEQUENCE</scope>
    <source>
        <strain evidence="9">CGMCC 1.15448</strain>
    </source>
</reference>
<evidence type="ECO:0000259" key="8">
    <source>
        <dbReference type="Pfam" id="PF08281"/>
    </source>
</evidence>
<evidence type="ECO:0000313" key="10">
    <source>
        <dbReference type="Proteomes" id="UP000607559"/>
    </source>
</evidence>
<gene>
    <name evidence="9" type="ORF">GCM10011511_10830</name>
</gene>
<feature type="domain" description="RNA polymerase sigma factor 70 region 4 type 2" evidence="8">
    <location>
        <begin position="134"/>
        <end position="186"/>
    </location>
</feature>
<dbReference type="Proteomes" id="UP000607559">
    <property type="component" value="Unassembled WGS sequence"/>
</dbReference>